<dbReference type="AlphaFoldDB" id="A0A1B6CQL3"/>
<feature type="signal peptide" evidence="2">
    <location>
        <begin position="1"/>
        <end position="24"/>
    </location>
</feature>
<feature type="non-terminal residue" evidence="3">
    <location>
        <position position="392"/>
    </location>
</feature>
<feature type="compositionally biased region" description="Basic and acidic residues" evidence="1">
    <location>
        <begin position="63"/>
        <end position="75"/>
    </location>
</feature>
<proteinExistence type="predicted"/>
<keyword evidence="2" id="KW-0732">Signal</keyword>
<accession>A0A1B6CQL3</accession>
<gene>
    <name evidence="3" type="ORF">g.33340</name>
</gene>
<evidence type="ECO:0000256" key="1">
    <source>
        <dbReference type="SAM" id="MobiDB-lite"/>
    </source>
</evidence>
<feature type="compositionally biased region" description="Low complexity" evidence="1">
    <location>
        <begin position="316"/>
        <end position="328"/>
    </location>
</feature>
<sequence>TKRKMESTKWLITMAAICFVFCEAGVVRKEVEIITKPRDGEEFVFIHGASKDKDSKQASQDFETSHRIPSKKSEGEFVTSHKVLRTPGAPVKDNKVLKVVSGEDQKVRDTRQIDEDHDAVHADVEPEGEEGVVGEAHPVDEEEEIVLAKKAEANSPVKKAEANAPVKKAEKTETKQTKPTLHKVQLEFDGDTGVKLPENYEGVEMTVPRQKHLSTVKGTEVASLVNSHPYEVIPVNKNNDKRKLTDEGTFDFIDSPLSDKPLVHSGTSQNSRINVKKGPNGQEYEYEYVYYYYDDDEEGGAPKQPNSHDGPVVQNTARPQTTPRATTTEAIANTIRSRGRPPAPVVEEEVPARGNGKNRYTTIERTRPATPEAGFEVTTPEPGSNEVLPPQT</sequence>
<feature type="region of interest" description="Disordered" evidence="1">
    <location>
        <begin position="107"/>
        <end position="133"/>
    </location>
</feature>
<feature type="compositionally biased region" description="Basic and acidic residues" evidence="1">
    <location>
        <begin position="107"/>
        <end position="124"/>
    </location>
</feature>
<name>A0A1B6CQL3_9HEMI</name>
<organism evidence="3">
    <name type="scientific">Clastoptera arizonana</name>
    <name type="common">Arizona spittle bug</name>
    <dbReference type="NCBI Taxonomy" id="38151"/>
    <lineage>
        <taxon>Eukaryota</taxon>
        <taxon>Metazoa</taxon>
        <taxon>Ecdysozoa</taxon>
        <taxon>Arthropoda</taxon>
        <taxon>Hexapoda</taxon>
        <taxon>Insecta</taxon>
        <taxon>Pterygota</taxon>
        <taxon>Neoptera</taxon>
        <taxon>Paraneoptera</taxon>
        <taxon>Hemiptera</taxon>
        <taxon>Auchenorrhyncha</taxon>
        <taxon>Cercopoidea</taxon>
        <taxon>Clastopteridae</taxon>
        <taxon>Clastoptera</taxon>
    </lineage>
</organism>
<feature type="region of interest" description="Disordered" evidence="1">
    <location>
        <begin position="295"/>
        <end position="392"/>
    </location>
</feature>
<reference evidence="3" key="1">
    <citation type="submission" date="2015-12" db="EMBL/GenBank/DDBJ databases">
        <title>De novo transcriptome assembly of four potential Pierce s Disease insect vectors from Arizona vineyards.</title>
        <authorList>
            <person name="Tassone E.E."/>
        </authorList>
    </citation>
    <scope>NUCLEOTIDE SEQUENCE</scope>
</reference>
<feature type="chain" id="PRO_5008580563" evidence="2">
    <location>
        <begin position="25"/>
        <end position="392"/>
    </location>
</feature>
<evidence type="ECO:0000256" key="2">
    <source>
        <dbReference type="SAM" id="SignalP"/>
    </source>
</evidence>
<feature type="region of interest" description="Disordered" evidence="1">
    <location>
        <begin position="49"/>
        <end position="79"/>
    </location>
</feature>
<dbReference type="EMBL" id="GEDC01021785">
    <property type="protein sequence ID" value="JAS15513.1"/>
    <property type="molecule type" value="Transcribed_RNA"/>
</dbReference>
<feature type="compositionally biased region" description="Basic and acidic residues" evidence="1">
    <location>
        <begin position="167"/>
        <end position="176"/>
    </location>
</feature>
<feature type="region of interest" description="Disordered" evidence="1">
    <location>
        <begin position="156"/>
        <end position="178"/>
    </location>
</feature>
<feature type="non-terminal residue" evidence="3">
    <location>
        <position position="1"/>
    </location>
</feature>
<protein>
    <submittedName>
        <fullName evidence="3">Uncharacterized protein</fullName>
    </submittedName>
</protein>
<evidence type="ECO:0000313" key="3">
    <source>
        <dbReference type="EMBL" id="JAS15513.1"/>
    </source>
</evidence>